<name>A0A0V0HJI9_SOLCH</name>
<proteinExistence type="predicted"/>
<evidence type="ECO:0000313" key="1">
    <source>
        <dbReference type="EMBL" id="JAP20511.1"/>
    </source>
</evidence>
<dbReference type="EMBL" id="GEDG01018764">
    <property type="protein sequence ID" value="JAP20511.1"/>
    <property type="molecule type" value="Transcribed_RNA"/>
</dbReference>
<organism evidence="1">
    <name type="scientific">Solanum chacoense</name>
    <name type="common">Chaco potato</name>
    <dbReference type="NCBI Taxonomy" id="4108"/>
    <lineage>
        <taxon>Eukaryota</taxon>
        <taxon>Viridiplantae</taxon>
        <taxon>Streptophyta</taxon>
        <taxon>Embryophyta</taxon>
        <taxon>Tracheophyta</taxon>
        <taxon>Spermatophyta</taxon>
        <taxon>Magnoliopsida</taxon>
        <taxon>eudicotyledons</taxon>
        <taxon>Gunneridae</taxon>
        <taxon>Pentapetalae</taxon>
        <taxon>asterids</taxon>
        <taxon>lamiids</taxon>
        <taxon>Solanales</taxon>
        <taxon>Solanaceae</taxon>
        <taxon>Solanoideae</taxon>
        <taxon>Solaneae</taxon>
        <taxon>Solanum</taxon>
    </lineage>
</organism>
<accession>A0A0V0HJI9</accession>
<protein>
    <submittedName>
        <fullName evidence="1">Putative ovule protein</fullName>
    </submittedName>
</protein>
<sequence>MKFCIVMQKTVILAMSWIARVEWKRDYHRDSMKFIFFIRSKRLIGRRVSDFFSRILAQRSQT</sequence>
<dbReference type="AlphaFoldDB" id="A0A0V0HJI9"/>
<reference evidence="1" key="1">
    <citation type="submission" date="2015-12" db="EMBL/GenBank/DDBJ databases">
        <title>Gene expression during late stages of embryo sac development: a critical building block for successful pollen-pistil interactions.</title>
        <authorList>
            <person name="Liu Y."/>
            <person name="Joly V."/>
            <person name="Sabar M."/>
            <person name="Matton D.P."/>
        </authorList>
    </citation>
    <scope>NUCLEOTIDE SEQUENCE</scope>
</reference>